<feature type="region of interest" description="Disordered" evidence="1">
    <location>
        <begin position="1"/>
        <end position="223"/>
    </location>
</feature>
<feature type="compositionally biased region" description="Low complexity" evidence="1">
    <location>
        <begin position="676"/>
        <end position="694"/>
    </location>
</feature>
<feature type="compositionally biased region" description="Acidic residues" evidence="1">
    <location>
        <begin position="279"/>
        <end position="289"/>
    </location>
</feature>
<evidence type="ECO:0000313" key="3">
    <source>
        <dbReference type="Proteomes" id="UP001521116"/>
    </source>
</evidence>
<keyword evidence="3" id="KW-1185">Reference proteome</keyword>
<gene>
    <name evidence="2" type="ORF">SLS56_008636</name>
</gene>
<feature type="region of interest" description="Disordered" evidence="1">
    <location>
        <begin position="251"/>
        <end position="381"/>
    </location>
</feature>
<name>A0ABR3SJL5_9PEZI</name>
<reference evidence="2 3" key="1">
    <citation type="submission" date="2024-02" db="EMBL/GenBank/DDBJ databases">
        <title>De novo assembly and annotation of 12 fungi associated with fruit tree decline syndrome in Ontario, Canada.</title>
        <authorList>
            <person name="Sulman M."/>
            <person name="Ellouze W."/>
            <person name="Ilyukhin E."/>
        </authorList>
    </citation>
    <scope>NUCLEOTIDE SEQUENCE [LARGE SCALE GENOMIC DNA]</scope>
    <source>
        <strain evidence="2 3">M1-105</strain>
    </source>
</reference>
<feature type="compositionally biased region" description="Polar residues" evidence="1">
    <location>
        <begin position="102"/>
        <end position="121"/>
    </location>
</feature>
<comment type="caution">
    <text evidence="2">The sequence shown here is derived from an EMBL/GenBank/DDBJ whole genome shotgun (WGS) entry which is preliminary data.</text>
</comment>
<evidence type="ECO:0000313" key="2">
    <source>
        <dbReference type="EMBL" id="KAL1622654.1"/>
    </source>
</evidence>
<accession>A0ABR3SJL5</accession>
<feature type="compositionally biased region" description="Polar residues" evidence="1">
    <location>
        <begin position="557"/>
        <end position="578"/>
    </location>
</feature>
<proteinExistence type="predicted"/>
<feature type="compositionally biased region" description="Basic and acidic residues" evidence="1">
    <location>
        <begin position="262"/>
        <end position="278"/>
    </location>
</feature>
<feature type="compositionally biased region" description="Polar residues" evidence="1">
    <location>
        <begin position="171"/>
        <end position="183"/>
    </location>
</feature>
<feature type="compositionally biased region" description="Acidic residues" evidence="1">
    <location>
        <begin position="47"/>
        <end position="61"/>
    </location>
</feature>
<evidence type="ECO:0000256" key="1">
    <source>
        <dbReference type="SAM" id="MobiDB-lite"/>
    </source>
</evidence>
<feature type="compositionally biased region" description="Basic and acidic residues" evidence="1">
    <location>
        <begin position="36"/>
        <end position="45"/>
    </location>
</feature>
<organism evidence="2 3">
    <name type="scientific">Neofusicoccum ribis</name>
    <dbReference type="NCBI Taxonomy" id="45134"/>
    <lineage>
        <taxon>Eukaryota</taxon>
        <taxon>Fungi</taxon>
        <taxon>Dikarya</taxon>
        <taxon>Ascomycota</taxon>
        <taxon>Pezizomycotina</taxon>
        <taxon>Dothideomycetes</taxon>
        <taxon>Dothideomycetes incertae sedis</taxon>
        <taxon>Botryosphaeriales</taxon>
        <taxon>Botryosphaeriaceae</taxon>
        <taxon>Neofusicoccum</taxon>
    </lineage>
</organism>
<feature type="compositionally biased region" description="Polar residues" evidence="1">
    <location>
        <begin position="196"/>
        <end position="208"/>
    </location>
</feature>
<feature type="region of interest" description="Disordered" evidence="1">
    <location>
        <begin position="625"/>
        <end position="647"/>
    </location>
</feature>
<dbReference type="EMBL" id="JAJVDC020000131">
    <property type="protein sequence ID" value="KAL1622654.1"/>
    <property type="molecule type" value="Genomic_DNA"/>
</dbReference>
<feature type="compositionally biased region" description="Acidic residues" evidence="1">
    <location>
        <begin position="140"/>
        <end position="151"/>
    </location>
</feature>
<feature type="region of interest" description="Disordered" evidence="1">
    <location>
        <begin position="676"/>
        <end position="804"/>
    </location>
</feature>
<feature type="region of interest" description="Disordered" evidence="1">
    <location>
        <begin position="544"/>
        <end position="582"/>
    </location>
</feature>
<feature type="compositionally biased region" description="Low complexity" evidence="1">
    <location>
        <begin position="745"/>
        <end position="757"/>
    </location>
</feature>
<feature type="compositionally biased region" description="Basic and acidic residues" evidence="1">
    <location>
        <begin position="788"/>
        <end position="804"/>
    </location>
</feature>
<feature type="compositionally biased region" description="Polar residues" evidence="1">
    <location>
        <begin position="718"/>
        <end position="728"/>
    </location>
</feature>
<feature type="region of interest" description="Disordered" evidence="1">
    <location>
        <begin position="468"/>
        <end position="488"/>
    </location>
</feature>
<dbReference type="Proteomes" id="UP001521116">
    <property type="component" value="Unassembled WGS sequence"/>
</dbReference>
<sequence>MGLLKGVKNAVKHVGSRRKEKEQNAASTSLCQHSDGITRDDKAPPEPELEPESEPEPEPDESVPRPQPQAPPIEFKPKPQQKPHPQLEQALKQPVVHPYPQATLQPKPSSCRPQPELQTKVQLDVEPETETEYCGSDCQCDQETDPDDPGSETESRPDAGSLHLQAPDQRQGPQQVHSYTSGSDKFGGPYRFPFQNGPQSEDQQSFNSGAIDKASSYRGHGRVDSYALSTPAHKMYNSSIRAEVVIEQQISRENLRKPTLRAQREVPPVEKLQYHGIDDLEDGSEDDEPLFATSQRKFSVEPDSPTSQPRTVSGRKVSNYHAPTVESVADYDGSETPSDAESEVSKLRLDQPQVPQRRPGATPLQHHSRNRKESTVSFDTVGSAEWMKGALPSSFYPHPEEPDAPAGLSRHLARNRFGEQHRRATYHSHNQYPAAKRPVNGRRNLSSGDFPDPDLFLQRLTQAKEVERQKERLRAEQQQRAEEKRRQERANEIAAARIAELEYEKRELAKRNGQISLQKRVLEETCSKLAARFSEKHRRLTELEMQEREREDFEAQCKNNPSGPLTPPDSGSWNSSPGNPERVMAWTETLSDPALLSSESLRVKEALQEQETLQEFERRRKALAAESTNDLPGHPDAANARSSPTRPVQLSQLCHNTLPDMPMEYAQQVYHPMAPAAAAAYQQQHHRPGSAAGPRPAPNGVSHQSQLSKMQHRANAGLKQNEQHNASVSAAAKNEGGNGGAQPASSLSSSSTSTSTTNAERVGQARAWDLVGEGEARERQEAAQLRRNHADAVERRRRAEEDRKLRARIDAEVEMERVKLERGLPGGRFPGR</sequence>
<protein>
    <submittedName>
        <fullName evidence="2">Uncharacterized protein</fullName>
    </submittedName>
</protein>
<feature type="region of interest" description="Disordered" evidence="1">
    <location>
        <begin position="424"/>
        <end position="454"/>
    </location>
</feature>
<feature type="compositionally biased region" description="Basic and acidic residues" evidence="1">
    <location>
        <begin position="544"/>
        <end position="555"/>
    </location>
</feature>